<name>A0A1F6G8P6_9PROT</name>
<evidence type="ECO:0000256" key="2">
    <source>
        <dbReference type="ARBA" id="ARBA00022801"/>
    </source>
</evidence>
<sequence length="134" mass="15086">MSHQFSCQIEIRFADLDAYGHVNNAVYFTYLETARVKVFTQNFVDFMNEGMFFVVAHAACDYKKPIRLEDGLVTIKFDIKTKGRTSFEVDYELLGPAGQLFATAKTVMVALDAKKGTPMAIPEGMMNRLLEGLD</sequence>
<dbReference type="PIRSF" id="PIRSF003230">
    <property type="entry name" value="YbgC"/>
    <property type="match status" value="1"/>
</dbReference>
<dbReference type="CDD" id="cd00586">
    <property type="entry name" value="4HBT"/>
    <property type="match status" value="1"/>
</dbReference>
<evidence type="ECO:0000313" key="4">
    <source>
        <dbReference type="Proteomes" id="UP000178449"/>
    </source>
</evidence>
<comment type="similarity">
    <text evidence="1">Belongs to the 4-hydroxybenzoyl-CoA thioesterase family.</text>
</comment>
<dbReference type="AlphaFoldDB" id="A0A1F6G8P6"/>
<dbReference type="STRING" id="1817772.A2527_01355"/>
<dbReference type="Pfam" id="PF13279">
    <property type="entry name" value="4HBT_2"/>
    <property type="match status" value="1"/>
</dbReference>
<proteinExistence type="inferred from homology"/>
<dbReference type="GO" id="GO:0047617">
    <property type="term" value="F:fatty acyl-CoA hydrolase activity"/>
    <property type="evidence" value="ECO:0007669"/>
    <property type="project" value="TreeGrafter"/>
</dbReference>
<reference evidence="3 4" key="1">
    <citation type="journal article" date="2016" name="Nat. Commun.">
        <title>Thousands of microbial genomes shed light on interconnected biogeochemical processes in an aquifer system.</title>
        <authorList>
            <person name="Anantharaman K."/>
            <person name="Brown C.T."/>
            <person name="Hug L.A."/>
            <person name="Sharon I."/>
            <person name="Castelle C.J."/>
            <person name="Probst A.J."/>
            <person name="Thomas B.C."/>
            <person name="Singh A."/>
            <person name="Wilkins M.J."/>
            <person name="Karaoz U."/>
            <person name="Brodie E.L."/>
            <person name="Williams K.H."/>
            <person name="Hubbard S.S."/>
            <person name="Banfield J.F."/>
        </authorList>
    </citation>
    <scope>NUCLEOTIDE SEQUENCE [LARGE SCALE GENOMIC DNA]</scope>
</reference>
<evidence type="ECO:0008006" key="5">
    <source>
        <dbReference type="Google" id="ProtNLM"/>
    </source>
</evidence>
<accession>A0A1F6G8P6</accession>
<organism evidence="3 4">
    <name type="scientific">Candidatus Lambdaproteobacteria bacterium RIFOXYD2_FULL_50_16</name>
    <dbReference type="NCBI Taxonomy" id="1817772"/>
    <lineage>
        <taxon>Bacteria</taxon>
        <taxon>Pseudomonadati</taxon>
        <taxon>Pseudomonadota</taxon>
        <taxon>Candidatus Lambdaproteobacteria</taxon>
    </lineage>
</organism>
<dbReference type="Gene3D" id="3.10.129.10">
    <property type="entry name" value="Hotdog Thioesterase"/>
    <property type="match status" value="1"/>
</dbReference>
<dbReference type="SUPFAM" id="SSF54637">
    <property type="entry name" value="Thioesterase/thiol ester dehydrase-isomerase"/>
    <property type="match status" value="1"/>
</dbReference>
<keyword evidence="2" id="KW-0378">Hydrolase</keyword>
<comment type="caution">
    <text evidence="3">The sequence shown here is derived from an EMBL/GenBank/DDBJ whole genome shotgun (WGS) entry which is preliminary data.</text>
</comment>
<dbReference type="InterPro" id="IPR050563">
    <property type="entry name" value="4-hydroxybenzoyl-CoA_TE"/>
</dbReference>
<dbReference type="InterPro" id="IPR029069">
    <property type="entry name" value="HotDog_dom_sf"/>
</dbReference>
<dbReference type="Proteomes" id="UP000178449">
    <property type="component" value="Unassembled WGS sequence"/>
</dbReference>
<gene>
    <name evidence="3" type="ORF">A2527_01355</name>
</gene>
<evidence type="ECO:0000313" key="3">
    <source>
        <dbReference type="EMBL" id="OGG94483.1"/>
    </source>
</evidence>
<dbReference type="EMBL" id="MFNE01000038">
    <property type="protein sequence ID" value="OGG94483.1"/>
    <property type="molecule type" value="Genomic_DNA"/>
</dbReference>
<protein>
    <recommendedName>
        <fullName evidence="5">Thioesterase</fullName>
    </recommendedName>
</protein>
<evidence type="ECO:0000256" key="1">
    <source>
        <dbReference type="ARBA" id="ARBA00005953"/>
    </source>
</evidence>
<dbReference type="InterPro" id="IPR006684">
    <property type="entry name" value="YbgC/YbaW"/>
</dbReference>
<dbReference type="PANTHER" id="PTHR31793">
    <property type="entry name" value="4-HYDROXYBENZOYL-COA THIOESTERASE FAMILY MEMBER"/>
    <property type="match status" value="1"/>
</dbReference>
<dbReference type="PANTHER" id="PTHR31793:SF27">
    <property type="entry name" value="NOVEL THIOESTERASE SUPERFAMILY DOMAIN AND SAPOSIN A-TYPE DOMAIN CONTAINING PROTEIN (0610012H03RIK)"/>
    <property type="match status" value="1"/>
</dbReference>